<dbReference type="EMBL" id="BIFQ01000001">
    <property type="protein sequence ID" value="GCE04872.1"/>
    <property type="molecule type" value="Genomic_DNA"/>
</dbReference>
<comment type="caution">
    <text evidence="1">The sequence shown here is derived from an EMBL/GenBank/DDBJ whole genome shotgun (WGS) entry which is preliminary data.</text>
</comment>
<proteinExistence type="predicted"/>
<evidence type="ECO:0000313" key="2">
    <source>
        <dbReference type="Proteomes" id="UP000287224"/>
    </source>
</evidence>
<dbReference type="Proteomes" id="UP000287224">
    <property type="component" value="Unassembled WGS sequence"/>
</dbReference>
<gene>
    <name evidence="1" type="ORF">KDAU_22010</name>
</gene>
<evidence type="ECO:0008006" key="3">
    <source>
        <dbReference type="Google" id="ProtNLM"/>
    </source>
</evidence>
<protein>
    <recommendedName>
        <fullName evidence="3">SprT-like domain-containing protein</fullName>
    </recommendedName>
</protein>
<evidence type="ECO:0000313" key="1">
    <source>
        <dbReference type="EMBL" id="GCE04872.1"/>
    </source>
</evidence>
<accession>A0A401ZDE4</accession>
<name>A0A401ZDE4_9CHLR</name>
<dbReference type="AlphaFoldDB" id="A0A401ZDE4"/>
<reference evidence="2" key="1">
    <citation type="submission" date="2018-12" db="EMBL/GenBank/DDBJ databases">
        <title>Tengunoibacter tsumagoiensis gen. nov., sp. nov., Dictyobacter kobayashii sp. nov., D. alpinus sp. nov., and D. joshuensis sp. nov. and description of Dictyobacteraceae fam. nov. within the order Ktedonobacterales isolated from Tengu-no-mugimeshi.</title>
        <authorList>
            <person name="Wang C.M."/>
            <person name="Zheng Y."/>
            <person name="Sakai Y."/>
            <person name="Toyoda A."/>
            <person name="Minakuchi Y."/>
            <person name="Abe K."/>
            <person name="Yokota A."/>
            <person name="Yabe S."/>
        </authorList>
    </citation>
    <scope>NUCLEOTIDE SEQUENCE [LARGE SCALE GENOMIC DNA]</scope>
    <source>
        <strain evidence="2">S-27</strain>
    </source>
</reference>
<keyword evidence="2" id="KW-1185">Reference proteome</keyword>
<organism evidence="1 2">
    <name type="scientific">Dictyobacter aurantiacus</name>
    <dbReference type="NCBI Taxonomy" id="1936993"/>
    <lineage>
        <taxon>Bacteria</taxon>
        <taxon>Bacillati</taxon>
        <taxon>Chloroflexota</taxon>
        <taxon>Ktedonobacteria</taxon>
        <taxon>Ktedonobacterales</taxon>
        <taxon>Dictyobacteraceae</taxon>
        <taxon>Dictyobacter</taxon>
    </lineage>
</organism>
<sequence>MHYWNKLGLAQAELPALALTQDRREYMRWTGKRLNTMALGCYCYLPAASSRALAAARQHRHLIFIEPAMHPQSIEVTVAHELIHLSDRVQGTPRRHRHHGYDSIAADEAAITGYAVEDLRALLHEESVTRERARRELRPIRYIYQCPGCGKQYPRTRRYSQAVSCSSCDKVYNPRYCLYLTSIPGVVSPSEAH</sequence>